<feature type="domain" description="Capsule synthesis protein CapA" evidence="2">
    <location>
        <begin position="32"/>
        <end position="334"/>
    </location>
</feature>
<dbReference type="CDD" id="cd07381">
    <property type="entry name" value="MPP_CapA"/>
    <property type="match status" value="1"/>
</dbReference>
<dbReference type="Proteomes" id="UP000439983">
    <property type="component" value="Unassembled WGS sequence"/>
</dbReference>
<reference evidence="3 4" key="1">
    <citation type="journal article" date="2013" name="Genome Biol.">
        <title>Comparative genomics of the core and accessory genomes of 48 Sinorhizobium strains comprising five genospecies.</title>
        <authorList>
            <person name="Sugawara M."/>
            <person name="Epstein B."/>
            <person name="Badgley B.D."/>
            <person name="Unno T."/>
            <person name="Xu L."/>
            <person name="Reese J."/>
            <person name="Gyaneshwar P."/>
            <person name="Denny R."/>
            <person name="Mudge J."/>
            <person name="Bharti A.K."/>
            <person name="Farmer A.D."/>
            <person name="May G.D."/>
            <person name="Woodward J.E."/>
            <person name="Medigue C."/>
            <person name="Vallenet D."/>
            <person name="Lajus A."/>
            <person name="Rouy Z."/>
            <person name="Martinez-Vaz B."/>
            <person name="Tiffin P."/>
            <person name="Young N.D."/>
            <person name="Sadowsky M.J."/>
        </authorList>
    </citation>
    <scope>NUCLEOTIDE SEQUENCE [LARGE SCALE GENOMIC DNA]</scope>
    <source>
        <strain evidence="3 4">USDA4894</strain>
    </source>
</reference>
<dbReference type="InterPro" id="IPR029052">
    <property type="entry name" value="Metallo-depent_PP-like"/>
</dbReference>
<evidence type="ECO:0000256" key="1">
    <source>
        <dbReference type="ARBA" id="ARBA00005662"/>
    </source>
</evidence>
<dbReference type="InterPro" id="IPR052169">
    <property type="entry name" value="CW_Biosynth-Accessory"/>
</dbReference>
<accession>A0A6N7LMN7</accession>
<dbReference type="RefSeq" id="WP_153442674.1">
    <property type="nucleotide sequence ID" value="NZ_JACIGA010000016.1"/>
</dbReference>
<dbReference type="PANTHER" id="PTHR33393:SF11">
    <property type="entry name" value="POLYGLUTAMINE SYNTHESIS ACCESSORY PROTEIN RV0574C-RELATED"/>
    <property type="match status" value="1"/>
</dbReference>
<dbReference type="PANTHER" id="PTHR33393">
    <property type="entry name" value="POLYGLUTAMINE SYNTHESIS ACCESSORY PROTEIN RV0574C-RELATED"/>
    <property type="match status" value="1"/>
</dbReference>
<dbReference type="OrthoDB" id="9810718at2"/>
<evidence type="ECO:0000313" key="4">
    <source>
        <dbReference type="Proteomes" id="UP000439983"/>
    </source>
</evidence>
<name>A0A6N7LMN7_SINTE</name>
<dbReference type="EMBL" id="WITC01000126">
    <property type="protein sequence ID" value="MQX18916.1"/>
    <property type="molecule type" value="Genomic_DNA"/>
</dbReference>
<dbReference type="SUPFAM" id="SSF56300">
    <property type="entry name" value="Metallo-dependent phosphatases"/>
    <property type="match status" value="1"/>
</dbReference>
<comment type="caution">
    <text evidence="3">The sequence shown here is derived from an EMBL/GenBank/DDBJ whole genome shotgun (WGS) entry which is preliminary data.</text>
</comment>
<comment type="similarity">
    <text evidence="1">Belongs to the CapA family.</text>
</comment>
<protein>
    <submittedName>
        <fullName evidence="3">CapA family protein</fullName>
    </submittedName>
</protein>
<gene>
    <name evidence="3" type="ORF">GHK62_30525</name>
</gene>
<dbReference type="SMART" id="SM00854">
    <property type="entry name" value="PGA_cap"/>
    <property type="match status" value="1"/>
</dbReference>
<evidence type="ECO:0000313" key="3">
    <source>
        <dbReference type="EMBL" id="MQX18916.1"/>
    </source>
</evidence>
<organism evidence="3 4">
    <name type="scientific">Sinorhizobium terangae</name>
    <dbReference type="NCBI Taxonomy" id="110322"/>
    <lineage>
        <taxon>Bacteria</taxon>
        <taxon>Pseudomonadati</taxon>
        <taxon>Pseudomonadota</taxon>
        <taxon>Alphaproteobacteria</taxon>
        <taxon>Hyphomicrobiales</taxon>
        <taxon>Rhizobiaceae</taxon>
        <taxon>Sinorhizobium/Ensifer group</taxon>
        <taxon>Sinorhizobium</taxon>
    </lineage>
</organism>
<proteinExistence type="inferred from homology"/>
<dbReference type="Pfam" id="PF09587">
    <property type="entry name" value="PGA_cap"/>
    <property type="match status" value="1"/>
</dbReference>
<evidence type="ECO:0000259" key="2">
    <source>
        <dbReference type="SMART" id="SM00854"/>
    </source>
</evidence>
<sequence length="464" mass="50399">MGNYSNETIASQSAEGYDAVGSVETNVVDGFTMVAVGDLLTSRPLTKGTHPGFDDIIKILRDADVTCGNVETNIFDMRSFTGSPQASGDYVISVPELGPDLRAMGFNIVSRANNHALDWGVEGMRETSRVLDQSGIIHAGVGENLAQASAARFVETERGRAALLSFSSTFQPMSPACDPAGEAPGRPGLNPLPVKSSITVPPEMMESLRRIRDALPGFRQGGEDSEKIVLGGTTFREGEKVGYSLQPDRRHVEDILRNVRRGKLLSDFCMVAHHGHGAGNWCQEPPDYEQEFARGLIDAGADAYIGHGPHQLRGIEIYKGRPIFYSLGNFMFDNLQTPIGAEMFAAYGKDPRTSTDADLIVDVMVKGFESDGGFTDPVYYESIIAVSRFEDNQLSELRIYPVELGYSARFANRGVPRPAPAPKAQAILKRLQRLSVPFGTEITVENDVGIIRLRPDAAGRSARG</sequence>
<keyword evidence="4" id="KW-1185">Reference proteome</keyword>
<dbReference type="AlphaFoldDB" id="A0A6N7LMN7"/>
<dbReference type="InterPro" id="IPR019079">
    <property type="entry name" value="Capsule_synth_CapA"/>
</dbReference>